<dbReference type="GO" id="GO:0006508">
    <property type="term" value="P:proteolysis"/>
    <property type="evidence" value="ECO:0007669"/>
    <property type="project" value="UniProtKB-KW"/>
</dbReference>
<organism evidence="7 8">
    <name type="scientific">Flavobacterium rivulicola</name>
    <dbReference type="NCBI Taxonomy" id="2732161"/>
    <lineage>
        <taxon>Bacteria</taxon>
        <taxon>Pseudomonadati</taxon>
        <taxon>Bacteroidota</taxon>
        <taxon>Flavobacteriia</taxon>
        <taxon>Flavobacteriales</taxon>
        <taxon>Flavobacteriaceae</taxon>
        <taxon>Flavobacterium</taxon>
    </lineage>
</organism>
<dbReference type="PROSITE" id="PS50853">
    <property type="entry name" value="FN3"/>
    <property type="match status" value="1"/>
</dbReference>
<proteinExistence type="predicted"/>
<dbReference type="InterPro" id="IPR024079">
    <property type="entry name" value="MetalloPept_cat_dom_sf"/>
</dbReference>
<dbReference type="EMBL" id="JABEVX010000001">
    <property type="protein sequence ID" value="NNT70728.1"/>
    <property type="molecule type" value="Genomic_DNA"/>
</dbReference>
<dbReference type="InterPro" id="IPR013783">
    <property type="entry name" value="Ig-like_fold"/>
</dbReference>
<dbReference type="Pfam" id="PF18962">
    <property type="entry name" value="Por_Secre_tail"/>
    <property type="match status" value="1"/>
</dbReference>
<reference evidence="7 8" key="1">
    <citation type="submission" date="2020-05" db="EMBL/GenBank/DDBJ databases">
        <title>Draft genome of Flavobacterium sp. IMCC34852.</title>
        <authorList>
            <person name="Song J."/>
            <person name="Cho J.-C."/>
        </authorList>
    </citation>
    <scope>NUCLEOTIDE SEQUENCE [LARGE SCALE GENOMIC DNA]</scope>
    <source>
        <strain evidence="7 8">IMCC34852</strain>
    </source>
</reference>
<dbReference type="Pfam" id="PF13583">
    <property type="entry name" value="Reprolysin_4"/>
    <property type="match status" value="1"/>
</dbReference>
<dbReference type="SUPFAM" id="SSF49265">
    <property type="entry name" value="Fibronectin type III"/>
    <property type="match status" value="1"/>
</dbReference>
<dbReference type="GO" id="GO:0004252">
    <property type="term" value="F:serine-type endopeptidase activity"/>
    <property type="evidence" value="ECO:0007669"/>
    <property type="project" value="InterPro"/>
</dbReference>
<dbReference type="PROSITE" id="PS51829">
    <property type="entry name" value="P_HOMO_B"/>
    <property type="match status" value="1"/>
</dbReference>
<dbReference type="SUPFAM" id="SSF49785">
    <property type="entry name" value="Galactose-binding domain-like"/>
    <property type="match status" value="1"/>
</dbReference>
<evidence type="ECO:0000259" key="5">
    <source>
        <dbReference type="PROSITE" id="PS50853"/>
    </source>
</evidence>
<dbReference type="NCBIfam" id="TIGR04183">
    <property type="entry name" value="Por_Secre_tail"/>
    <property type="match status" value="1"/>
</dbReference>
<sequence length="1087" mass="116820">MKKITILLLVLVGFSGYSQKSKAWEITSRQNIQPLTQVQRSNFPREFKLYDANLTDVKAALRTAPNRLTAKQSNVVISVPNVDGITERFQMFEFSNFSPGLQMQFPNIRSYIGVGIDDNKAQIRLSMDDSGMQAMIFRTGRRNEFIEPYSTDGTVYAVYQSSRENGGLPFTCSTDDVRLSNSLQRQNSLSPNSNSGELLIFRLALSCNGEYTAFFGGTVANALAAMNATMTRVNGVFEKDLSIHMNLIDNNALVIYTNAGTDPYTTMNNWNNQLQTTLTNIIGEDNYDVGHMFGSTGGGGNAGCIGCVCVDGIKGRGITSPSNGVPMGDTFDIDYVAHELGHQFGGNHTFSHNVEGSGVNVEVGSGSTIMGYAGITGQDVQPNSDAYFVYASIKQIEDNMVGKTCPTRITLTNIAPIVSAGLDYTIPKSTPFILTGTATDANGDAMTYCWEQNDSATNQTGAASAASATKTAGPNWRSYNPSTSPSRYFPPLARVIANQSTTQGTDIVVEALSSVARTLNFVFTARDNYAGAGQTASDGMTVTVNGTAGPFLVSEPNTVVSWTVGTNQNVTWAVAGTTANGVNAQYVDIYLSTDGGNTYPILLASKVPNDGSETITVPNNVGTTNRVMVRGYRHIFYDISNANFTITAPTTTFGVSFNRIAEQQNKQICTGSIVSYIIPYTTYGGFSDATNFTVTGQPAGVTATLTPNSLSANGEVTLTLSNTDAAAPGFYSIVVTATSGATSRTVPFYLELFNSNFPTQTLTYPAHLQIGIPTTITLTWPANSNATAYDVQVATDDNFSNIVASATVTTNSYNVTGLSDSTQYVWRVLPKNNSCVGNYSAANLFKTGQPDCTVFSSTNVPINIPTTANVTVNSTLNVASTNVISDVNVTMNIAHTWVNDMTITLISPTGTQVQLVAQPCVSDSLLNINATFDDSGIPLVCQVNPAISGTIQPVQSLTAFNGQTMNGVWTLRVLDSFNQDGGAINSWSLRLCSTVAVPLGVDENTIKDFSLYPNPNNGDFNIQFNSTSSEKIELSIYDVRGRQIYLNTYANNGFFNENIQLNNLQSGVYLVKVKDGKNEITKKFIKQ</sequence>
<feature type="compositionally biased region" description="Low complexity" evidence="4">
    <location>
        <begin position="460"/>
        <end position="472"/>
    </location>
</feature>
<dbReference type="Gene3D" id="3.40.390.10">
    <property type="entry name" value="Collagenase (Catalytic Domain)"/>
    <property type="match status" value="1"/>
</dbReference>
<dbReference type="SUPFAM" id="SSF55486">
    <property type="entry name" value="Metalloproteases ('zincins'), catalytic domain"/>
    <property type="match status" value="1"/>
</dbReference>
<dbReference type="AlphaFoldDB" id="A0A7Y3VXM0"/>
<evidence type="ECO:0000256" key="4">
    <source>
        <dbReference type="SAM" id="MobiDB-lite"/>
    </source>
</evidence>
<keyword evidence="8" id="KW-1185">Reference proteome</keyword>
<name>A0A7Y3VXM0_9FLAO</name>
<feature type="domain" description="Fibronectin type-III" evidence="5">
    <location>
        <begin position="758"/>
        <end position="850"/>
    </location>
</feature>
<evidence type="ECO:0000256" key="1">
    <source>
        <dbReference type="ARBA" id="ARBA00022670"/>
    </source>
</evidence>
<evidence type="ECO:0000259" key="6">
    <source>
        <dbReference type="PROSITE" id="PS51829"/>
    </source>
</evidence>
<gene>
    <name evidence="7" type="ORF">HKT18_00730</name>
</gene>
<dbReference type="Pfam" id="PF01483">
    <property type="entry name" value="P_proprotein"/>
    <property type="match status" value="1"/>
</dbReference>
<evidence type="ECO:0000256" key="2">
    <source>
        <dbReference type="ARBA" id="ARBA00022729"/>
    </source>
</evidence>
<evidence type="ECO:0000313" key="7">
    <source>
        <dbReference type="EMBL" id="NNT70728.1"/>
    </source>
</evidence>
<dbReference type="RefSeq" id="WP_171220944.1">
    <property type="nucleotide sequence ID" value="NZ_CP121446.1"/>
</dbReference>
<comment type="caution">
    <text evidence="7">The sequence shown here is derived from an EMBL/GenBank/DDBJ whole genome shotgun (WGS) entry which is preliminary data.</text>
</comment>
<dbReference type="InterPro" id="IPR008979">
    <property type="entry name" value="Galactose-bd-like_sf"/>
</dbReference>
<dbReference type="Proteomes" id="UP000536509">
    <property type="component" value="Unassembled WGS sequence"/>
</dbReference>
<keyword evidence="2" id="KW-0732">Signal</keyword>
<feature type="domain" description="P/Homo B" evidence="6">
    <location>
        <begin position="845"/>
        <end position="997"/>
    </location>
</feature>
<dbReference type="GO" id="GO:0008237">
    <property type="term" value="F:metallopeptidase activity"/>
    <property type="evidence" value="ECO:0007669"/>
    <property type="project" value="InterPro"/>
</dbReference>
<keyword evidence="1" id="KW-0645">Protease</keyword>
<protein>
    <submittedName>
        <fullName evidence="7">T9SS type A sorting domain-containing protein</fullName>
    </submittedName>
</protein>
<dbReference type="InterPro" id="IPR026444">
    <property type="entry name" value="Secre_tail"/>
</dbReference>
<keyword evidence="3" id="KW-0378">Hydrolase</keyword>
<accession>A0A7Y3VXM0</accession>
<dbReference type="InterPro" id="IPR002884">
    <property type="entry name" value="P_dom"/>
</dbReference>
<dbReference type="CDD" id="cd00063">
    <property type="entry name" value="FN3"/>
    <property type="match status" value="1"/>
</dbReference>
<dbReference type="Gene3D" id="2.60.120.260">
    <property type="entry name" value="Galactose-binding domain-like"/>
    <property type="match status" value="1"/>
</dbReference>
<dbReference type="InterPro" id="IPR003961">
    <property type="entry name" value="FN3_dom"/>
</dbReference>
<evidence type="ECO:0000313" key="8">
    <source>
        <dbReference type="Proteomes" id="UP000536509"/>
    </source>
</evidence>
<dbReference type="InterPro" id="IPR036116">
    <property type="entry name" value="FN3_sf"/>
</dbReference>
<evidence type="ECO:0000256" key="3">
    <source>
        <dbReference type="ARBA" id="ARBA00022801"/>
    </source>
</evidence>
<dbReference type="Gene3D" id="2.60.40.10">
    <property type="entry name" value="Immunoglobulins"/>
    <property type="match status" value="1"/>
</dbReference>
<feature type="region of interest" description="Disordered" evidence="4">
    <location>
        <begin position="460"/>
        <end position="483"/>
    </location>
</feature>